<evidence type="ECO:0000256" key="1">
    <source>
        <dbReference type="ARBA" id="ARBA00006562"/>
    </source>
</evidence>
<feature type="region of interest" description="Disordered" evidence="3">
    <location>
        <begin position="1"/>
        <end position="28"/>
    </location>
</feature>
<gene>
    <name evidence="5" type="ORF">V1264_007168</name>
</gene>
<evidence type="ECO:0000259" key="4">
    <source>
        <dbReference type="Pfam" id="PF08652"/>
    </source>
</evidence>
<dbReference type="PANTHER" id="PTHR12395:SF9">
    <property type="entry name" value="DECAPPING AND EXORIBONUCLEASE PROTEIN"/>
    <property type="match status" value="1"/>
</dbReference>
<keyword evidence="2" id="KW-0539">Nucleus</keyword>
<dbReference type="AlphaFoldDB" id="A0AAN9AU83"/>
<comment type="cofactor">
    <cofactor evidence="2">
        <name>a divalent metal cation</name>
        <dbReference type="ChEBI" id="CHEBI:60240"/>
    </cofactor>
</comment>
<feature type="domain" description="RAI1-like" evidence="4">
    <location>
        <begin position="50"/>
        <end position="390"/>
    </location>
</feature>
<keyword evidence="6" id="KW-1185">Reference proteome</keyword>
<reference evidence="5 6" key="1">
    <citation type="submission" date="2024-02" db="EMBL/GenBank/DDBJ databases">
        <title>Chromosome-scale genome assembly of the rough periwinkle Littorina saxatilis.</title>
        <authorList>
            <person name="De Jode A."/>
            <person name="Faria R."/>
            <person name="Formenti G."/>
            <person name="Sims Y."/>
            <person name="Smith T.P."/>
            <person name="Tracey A."/>
            <person name="Wood J.M.D."/>
            <person name="Zagrodzka Z.B."/>
            <person name="Johannesson K."/>
            <person name="Butlin R.K."/>
            <person name="Leder E.H."/>
        </authorList>
    </citation>
    <scope>NUCLEOTIDE SEQUENCE [LARGE SCALE GENOMIC DNA]</scope>
    <source>
        <strain evidence="5">Snail1</strain>
        <tissue evidence="5">Muscle</tissue>
    </source>
</reference>
<dbReference type="EMBL" id="JBAMIC010000019">
    <property type="protein sequence ID" value="KAK7093405.1"/>
    <property type="molecule type" value="Genomic_DNA"/>
</dbReference>
<keyword evidence="2" id="KW-0378">Hydrolase</keyword>
<sequence>MKRSTNTSSSKSSAIEAKKPKLPETNIHVGGSRTLSVKCEKYDRPFPYFRKPTETGRFSQDHERNFHHDRRQLRYYIKPTKSDPCFDLRQGYTSRIRKDESVKEYLDDMLRWVMMNKEKFMLQSDKNQLDAKEGIDSLHTDFVCWRGLLTRLMCTPYENKDDWKIAVTKFRGTYFLCEFETERKKQREEQMTQQQDEMSYWGWKFEQYVTADKPNGRPDTDRPVNNNEGFCSVVRSRLHSHSLVFGGEVDGVDSSIPGDNKYLELKTSRIMQARRQEQNFRRFKLIKWWAQSFLLGITKIIAGFRDDDGIVHSLEEYQTQKIPSLTKDIHNPWQPNVCFNFLEQVLGFIKETVTTDDPKMVHLLTWSPGKDLECRCLGRDSSYVFLPDWFLHWEGWSADK</sequence>
<protein>
    <recommendedName>
        <fullName evidence="2">Decapping nuclease</fullName>
        <ecNumber evidence="2">3.6.1.-</ecNumber>
    </recommendedName>
</protein>
<keyword evidence="2" id="KW-0479">Metal-binding</keyword>
<organism evidence="5 6">
    <name type="scientific">Littorina saxatilis</name>
    <dbReference type="NCBI Taxonomy" id="31220"/>
    <lineage>
        <taxon>Eukaryota</taxon>
        <taxon>Metazoa</taxon>
        <taxon>Spiralia</taxon>
        <taxon>Lophotrochozoa</taxon>
        <taxon>Mollusca</taxon>
        <taxon>Gastropoda</taxon>
        <taxon>Caenogastropoda</taxon>
        <taxon>Littorinimorpha</taxon>
        <taxon>Littorinoidea</taxon>
        <taxon>Littorinidae</taxon>
        <taxon>Littorina</taxon>
    </lineage>
</organism>
<dbReference type="GO" id="GO:0003723">
    <property type="term" value="F:RNA binding"/>
    <property type="evidence" value="ECO:0007669"/>
    <property type="project" value="UniProtKB-KW"/>
</dbReference>
<dbReference type="GO" id="GO:0004518">
    <property type="term" value="F:nuclease activity"/>
    <property type="evidence" value="ECO:0007669"/>
    <property type="project" value="UniProtKB-KW"/>
</dbReference>
<comment type="subcellular location">
    <subcellularLocation>
        <location evidence="2">Nucleus</location>
    </subcellularLocation>
</comment>
<dbReference type="InterPro" id="IPR039039">
    <property type="entry name" value="RAI1-like_fam"/>
</dbReference>
<evidence type="ECO:0000256" key="2">
    <source>
        <dbReference type="RuleBase" id="RU367113"/>
    </source>
</evidence>
<evidence type="ECO:0000313" key="5">
    <source>
        <dbReference type="EMBL" id="KAK7093405.1"/>
    </source>
</evidence>
<dbReference type="InterPro" id="IPR013961">
    <property type="entry name" value="RAI1"/>
</dbReference>
<keyword evidence="2" id="KW-0540">Nuclease</keyword>
<dbReference type="GO" id="GO:0005829">
    <property type="term" value="C:cytosol"/>
    <property type="evidence" value="ECO:0007669"/>
    <property type="project" value="TreeGrafter"/>
</dbReference>
<proteinExistence type="inferred from homology"/>
<dbReference type="GO" id="GO:0046872">
    <property type="term" value="F:metal ion binding"/>
    <property type="evidence" value="ECO:0007669"/>
    <property type="project" value="UniProtKB-KW"/>
</dbReference>
<dbReference type="EC" id="3.6.1.-" evidence="2"/>
<dbReference type="Pfam" id="PF08652">
    <property type="entry name" value="RAI1"/>
    <property type="match status" value="1"/>
</dbReference>
<keyword evidence="2" id="KW-0694">RNA-binding</keyword>
<dbReference type="GO" id="GO:0110155">
    <property type="term" value="P:NAD-cap decapping"/>
    <property type="evidence" value="ECO:0007669"/>
    <property type="project" value="TreeGrafter"/>
</dbReference>
<evidence type="ECO:0000313" key="6">
    <source>
        <dbReference type="Proteomes" id="UP001374579"/>
    </source>
</evidence>
<comment type="similarity">
    <text evidence="1 2">Belongs to the DXO/Dom3Z family.</text>
</comment>
<dbReference type="GO" id="GO:0000956">
    <property type="term" value="P:nuclear-transcribed mRNA catabolic process"/>
    <property type="evidence" value="ECO:0007669"/>
    <property type="project" value="TreeGrafter"/>
</dbReference>
<name>A0AAN9AU83_9CAEN</name>
<comment type="caution">
    <text evidence="5">The sequence shown here is derived from an EMBL/GenBank/DDBJ whole genome shotgun (WGS) entry which is preliminary data.</text>
</comment>
<dbReference type="GO" id="GO:0000166">
    <property type="term" value="F:nucleotide binding"/>
    <property type="evidence" value="ECO:0007669"/>
    <property type="project" value="UniProtKB-KW"/>
</dbReference>
<comment type="function">
    <text evidence="2">Decapping enzyme for NAD-capped RNAs: specifically hydrolyzes the nicotinamide adenine dinucleotide (NAD) cap from a subset of RNAs by removing the entire NAD moiety from the 5'-end of an NAD-capped RNA.</text>
</comment>
<dbReference type="GO" id="GO:0005634">
    <property type="term" value="C:nucleus"/>
    <property type="evidence" value="ECO:0007669"/>
    <property type="project" value="UniProtKB-SubCell"/>
</dbReference>
<feature type="compositionally biased region" description="Low complexity" evidence="3">
    <location>
        <begin position="1"/>
        <end position="13"/>
    </location>
</feature>
<dbReference type="Proteomes" id="UP001374579">
    <property type="component" value="Unassembled WGS sequence"/>
</dbReference>
<evidence type="ECO:0000256" key="3">
    <source>
        <dbReference type="SAM" id="MobiDB-lite"/>
    </source>
</evidence>
<dbReference type="PANTHER" id="PTHR12395">
    <property type="entry name" value="DOM-3 RELATED"/>
    <property type="match status" value="1"/>
</dbReference>
<accession>A0AAN9AU83</accession>
<keyword evidence="2" id="KW-0547">Nucleotide-binding</keyword>
<dbReference type="GO" id="GO:0034353">
    <property type="term" value="F:mRNA 5'-diphosphatase activity"/>
    <property type="evidence" value="ECO:0007669"/>
    <property type="project" value="TreeGrafter"/>
</dbReference>